<sequence length="86" mass="9400">MTAFSAGYLPKLQRESCDLRANSPYSNADGVRGPINYLTLLYRRVSMAGGSGWRAAGRLIVEGTGKLLLELAARYFIYANAKISLI</sequence>
<evidence type="ECO:0000313" key="1">
    <source>
        <dbReference type="EMBL" id="GAX54832.1"/>
    </source>
</evidence>
<keyword evidence="2" id="KW-1185">Reference proteome</keyword>
<protein>
    <submittedName>
        <fullName evidence="1">Uncharacterized protein</fullName>
    </submittedName>
</protein>
<dbReference type="Proteomes" id="UP000217446">
    <property type="component" value="Unassembled WGS sequence"/>
</dbReference>
<dbReference type="AlphaFoldDB" id="A0A250VL98"/>
<comment type="caution">
    <text evidence="1">The sequence shown here is derived from an EMBL/GenBank/DDBJ whole genome shotgun (WGS) entry which is preliminary data.</text>
</comment>
<evidence type="ECO:0000313" key="2">
    <source>
        <dbReference type="Proteomes" id="UP000217446"/>
    </source>
</evidence>
<reference evidence="2" key="1">
    <citation type="submission" date="2017-05" db="EMBL/GenBank/DDBJ databases">
        <title>Streptomyces olivochromogenes NBRC 3561 whole genome shotgun sequence.</title>
        <authorList>
            <person name="Dohra H."/>
            <person name="Kodani S."/>
        </authorList>
    </citation>
    <scope>NUCLEOTIDE SEQUENCE [LARGE SCALE GENOMIC DNA]</scope>
    <source>
        <strain evidence="2">NBRC 3561</strain>
    </source>
</reference>
<dbReference type="EMBL" id="BDQI01000015">
    <property type="protein sequence ID" value="GAX54832.1"/>
    <property type="molecule type" value="Genomic_DNA"/>
</dbReference>
<proteinExistence type="predicted"/>
<name>A0A250VL98_STROL</name>
<organism evidence="1 2">
    <name type="scientific">Streptomyces olivochromogenes</name>
    <dbReference type="NCBI Taxonomy" id="1963"/>
    <lineage>
        <taxon>Bacteria</taxon>
        <taxon>Bacillati</taxon>
        <taxon>Actinomycetota</taxon>
        <taxon>Actinomycetes</taxon>
        <taxon>Kitasatosporales</taxon>
        <taxon>Streptomycetaceae</taxon>
        <taxon>Streptomyces</taxon>
    </lineage>
</organism>
<gene>
    <name evidence="1" type="ORF">SO3561_06385</name>
</gene>
<accession>A0A250VL98</accession>